<dbReference type="Gene3D" id="1.10.4080.10">
    <property type="entry name" value="ADP-ribosylation/Crystallin J1"/>
    <property type="match status" value="1"/>
</dbReference>
<dbReference type="AlphaFoldDB" id="A0A177AHT9"/>
<dbReference type="Pfam" id="PF03747">
    <property type="entry name" value="ADP_ribosyl_GH"/>
    <property type="match status" value="1"/>
</dbReference>
<comment type="cofactor">
    <cofactor evidence="1">
        <name>Mg(2+)</name>
        <dbReference type="ChEBI" id="CHEBI:18420"/>
    </cofactor>
    <text evidence="1">Binds 2 magnesium ions per subunit.</text>
</comment>
<dbReference type="SUPFAM" id="SSF101478">
    <property type="entry name" value="ADP-ribosylglycohydrolase"/>
    <property type="match status" value="1"/>
</dbReference>
<keyword evidence="1" id="KW-0460">Magnesium</keyword>
<accession>A0A177AHT9</accession>
<evidence type="ECO:0008006" key="3">
    <source>
        <dbReference type="Google" id="ProtNLM"/>
    </source>
</evidence>
<dbReference type="EMBL" id="KV441389">
    <property type="protein sequence ID" value="OAF61647.1"/>
    <property type="molecule type" value="Genomic_DNA"/>
</dbReference>
<proteinExistence type="predicted"/>
<dbReference type="Proteomes" id="UP000077154">
    <property type="component" value="Unassembled WGS sequence"/>
</dbReference>
<dbReference type="RefSeq" id="XP_024326921.1">
    <property type="nucleotide sequence ID" value="XM_024465493.1"/>
</dbReference>
<dbReference type="eggNOG" id="ENOG502QV13">
    <property type="taxonomic scope" value="Eukaryota"/>
</dbReference>
<dbReference type="InterPro" id="IPR050792">
    <property type="entry name" value="ADP-ribosylglycohydrolase"/>
</dbReference>
<dbReference type="VEuPathDB" id="FungiDB:GMDG_04762"/>
<keyword evidence="1" id="KW-0479">Metal-binding</keyword>
<evidence type="ECO:0000313" key="2">
    <source>
        <dbReference type="EMBL" id="OAF61647.1"/>
    </source>
</evidence>
<feature type="binding site" evidence="1">
    <location>
        <position position="117"/>
    </location>
    <ligand>
        <name>Mg(2+)</name>
        <dbReference type="ChEBI" id="CHEBI:18420"/>
        <label>1</label>
    </ligand>
</feature>
<dbReference type="GO" id="GO:0046872">
    <property type="term" value="F:metal ion binding"/>
    <property type="evidence" value="ECO:0007669"/>
    <property type="project" value="UniProtKB-KW"/>
</dbReference>
<dbReference type="OrthoDB" id="2021138at2759"/>
<gene>
    <name evidence="2" type="ORF">VC83_01820</name>
</gene>
<dbReference type="PANTHER" id="PTHR16222:SF28">
    <property type="entry name" value="ADP-RIBOSYLGLYCOHYDROLASE"/>
    <property type="match status" value="1"/>
</dbReference>
<name>A0A177AHT9_9PEZI</name>
<dbReference type="GeneID" id="36284907"/>
<dbReference type="InterPro" id="IPR036705">
    <property type="entry name" value="Ribosyl_crysJ1_sf"/>
</dbReference>
<feature type="binding site" evidence="1">
    <location>
        <position position="114"/>
    </location>
    <ligand>
        <name>Mg(2+)</name>
        <dbReference type="ChEBI" id="CHEBI:18420"/>
        <label>1</label>
    </ligand>
</feature>
<evidence type="ECO:0000256" key="1">
    <source>
        <dbReference type="PIRSR" id="PIRSR605502-1"/>
    </source>
</evidence>
<feature type="binding site" evidence="1">
    <location>
        <position position="116"/>
    </location>
    <ligand>
        <name>Mg(2+)</name>
        <dbReference type="ChEBI" id="CHEBI:18420"/>
        <label>1</label>
    </ligand>
</feature>
<dbReference type="PANTHER" id="PTHR16222">
    <property type="entry name" value="ADP-RIBOSYLGLYCOHYDROLASE"/>
    <property type="match status" value="1"/>
</dbReference>
<sequence length="234" mass="25771">MDLDLVEASFAWVDGNAELKNPTGKSLNEEDSVMIEGLEVVESTLKGEEYRKYCYAKTLRELELDDKTMGYVLKCLSSAVLTLRFATREGLGLDTRSTGLFETLISNLIMQGGDADTNACVAGALVGSWVGYSRLPLHWSKGMRNAEWLVAKAETLSFNAGIMEPRPKARVKKLTADPDTALDGSKGLLNKEQLEKMGKDFVLKILKMQKARREAKEAADAAARKGTGVGKWFR</sequence>
<protein>
    <recommendedName>
        <fullName evidence="3">ADP-ribosylglycohydrolase</fullName>
    </recommendedName>
</protein>
<dbReference type="InterPro" id="IPR005502">
    <property type="entry name" value="Ribosyl_crysJ1"/>
</dbReference>
<reference evidence="2" key="1">
    <citation type="submission" date="2016-03" db="EMBL/GenBank/DDBJ databases">
        <title>Updated assembly of Pseudogymnoascus destructans, the fungus causing white-nose syndrome of bats.</title>
        <authorList>
            <person name="Palmer J.M."/>
            <person name="Drees K.P."/>
            <person name="Foster J.T."/>
            <person name="Lindner D.L."/>
        </authorList>
    </citation>
    <scope>NUCLEOTIDE SEQUENCE [LARGE SCALE GENOMIC DNA]</scope>
    <source>
        <strain evidence="2">20631-21</strain>
    </source>
</reference>
<organism evidence="2">
    <name type="scientific">Pseudogymnoascus destructans</name>
    <dbReference type="NCBI Taxonomy" id="655981"/>
    <lineage>
        <taxon>Eukaryota</taxon>
        <taxon>Fungi</taxon>
        <taxon>Dikarya</taxon>
        <taxon>Ascomycota</taxon>
        <taxon>Pezizomycotina</taxon>
        <taxon>Leotiomycetes</taxon>
        <taxon>Thelebolales</taxon>
        <taxon>Thelebolaceae</taxon>
        <taxon>Pseudogymnoascus</taxon>
    </lineage>
</organism>